<accession>A0ABU7R7X4</accession>
<evidence type="ECO:0000256" key="2">
    <source>
        <dbReference type="ARBA" id="ARBA00022490"/>
    </source>
</evidence>
<feature type="compositionally biased region" description="Low complexity" evidence="6">
    <location>
        <begin position="65"/>
        <end position="79"/>
    </location>
</feature>
<comment type="caution">
    <text evidence="7">The sequence shown here is derived from an EMBL/GenBank/DDBJ whole genome shotgun (WGS) entry which is preliminary data.</text>
</comment>
<keyword evidence="3" id="KW-0540">Nuclease</keyword>
<dbReference type="InterPro" id="IPR037004">
    <property type="entry name" value="Exonuc_VII_ssu_sf"/>
</dbReference>
<evidence type="ECO:0000256" key="3">
    <source>
        <dbReference type="ARBA" id="ARBA00022722"/>
    </source>
</evidence>
<evidence type="ECO:0000256" key="4">
    <source>
        <dbReference type="ARBA" id="ARBA00022801"/>
    </source>
</evidence>
<keyword evidence="4 7" id="KW-0378">Hydrolase</keyword>
<evidence type="ECO:0000256" key="1">
    <source>
        <dbReference type="ARBA" id="ARBA00009998"/>
    </source>
</evidence>
<proteinExistence type="inferred from homology"/>
<feature type="compositionally biased region" description="Low complexity" evidence="6">
    <location>
        <begin position="89"/>
        <end position="101"/>
    </location>
</feature>
<reference evidence="7 8" key="1">
    <citation type="submission" date="2024-01" db="EMBL/GenBank/DDBJ databases">
        <title>Description of Olsenella sp. nov., isolated from pig feces.</title>
        <authorList>
            <person name="Chang Y.-H."/>
        </authorList>
    </citation>
    <scope>NUCLEOTIDE SEQUENCE [LARGE SCALE GENOMIC DNA]</scope>
    <source>
        <strain evidence="7 8">YH-ols2223</strain>
    </source>
</reference>
<dbReference type="Proteomes" id="UP001332931">
    <property type="component" value="Unassembled WGS sequence"/>
</dbReference>
<gene>
    <name evidence="7" type="ORF">VXJ25_01525</name>
</gene>
<evidence type="ECO:0000313" key="7">
    <source>
        <dbReference type="EMBL" id="MEE6146682.1"/>
    </source>
</evidence>
<name>A0ABU7R7X4_9ACTN</name>
<comment type="similarity">
    <text evidence="1">Belongs to the XseB family.</text>
</comment>
<dbReference type="Pfam" id="PF02609">
    <property type="entry name" value="Exonuc_VII_S"/>
    <property type="match status" value="1"/>
</dbReference>
<dbReference type="RefSeq" id="WP_330957446.1">
    <property type="nucleotide sequence ID" value="NZ_JAZGJQ010000001.1"/>
</dbReference>
<dbReference type="EC" id="3.1.11.6" evidence="7"/>
<evidence type="ECO:0000256" key="5">
    <source>
        <dbReference type="ARBA" id="ARBA00022839"/>
    </source>
</evidence>
<dbReference type="InterPro" id="IPR003761">
    <property type="entry name" value="Exonuc_VII_S"/>
</dbReference>
<keyword evidence="8" id="KW-1185">Reference proteome</keyword>
<keyword evidence="5" id="KW-0269">Exonuclease</keyword>
<dbReference type="GO" id="GO:0008855">
    <property type="term" value="F:exodeoxyribonuclease VII activity"/>
    <property type="evidence" value="ECO:0007669"/>
    <property type="project" value="UniProtKB-EC"/>
</dbReference>
<dbReference type="EMBL" id="JAZGJQ010000001">
    <property type="protein sequence ID" value="MEE6146682.1"/>
    <property type="molecule type" value="Genomic_DNA"/>
</dbReference>
<evidence type="ECO:0000256" key="6">
    <source>
        <dbReference type="SAM" id="MobiDB-lite"/>
    </source>
</evidence>
<keyword evidence="2" id="KW-0963">Cytoplasm</keyword>
<evidence type="ECO:0000313" key="8">
    <source>
        <dbReference type="Proteomes" id="UP001332931"/>
    </source>
</evidence>
<sequence>MAKFDASAYDSFDEITSRLERIVAEVRDKDVSLEQSLDLLDEAIGLGSRAVELVDVSELSDREVAASAPGAAADAGTPAREGESEKDGAAAAATGRAAQEGDAPDGHAGA</sequence>
<protein>
    <submittedName>
        <fullName evidence="7">Exodeoxyribonuclease VII small subunit</fullName>
        <ecNumber evidence="7">3.1.11.6</ecNumber>
    </submittedName>
</protein>
<feature type="region of interest" description="Disordered" evidence="6">
    <location>
        <begin position="62"/>
        <end position="110"/>
    </location>
</feature>
<dbReference type="Gene3D" id="1.10.287.1040">
    <property type="entry name" value="Exonuclease VII, small subunit"/>
    <property type="match status" value="1"/>
</dbReference>
<organism evidence="7 8">
    <name type="scientific">Olsenella absiana</name>
    <dbReference type="NCBI Taxonomy" id="3115222"/>
    <lineage>
        <taxon>Bacteria</taxon>
        <taxon>Bacillati</taxon>
        <taxon>Actinomycetota</taxon>
        <taxon>Coriobacteriia</taxon>
        <taxon>Coriobacteriales</taxon>
        <taxon>Atopobiaceae</taxon>
        <taxon>Olsenella</taxon>
    </lineage>
</organism>
<dbReference type="SUPFAM" id="SSF116842">
    <property type="entry name" value="XseB-like"/>
    <property type="match status" value="1"/>
</dbReference>